<gene>
    <name evidence="4" type="ORF">ALQ51_102239</name>
    <name evidence="3" type="ORF">ALQ53_103593</name>
</gene>
<evidence type="ECO:0000313" key="5">
    <source>
        <dbReference type="Proteomes" id="UP000269335"/>
    </source>
</evidence>
<keyword evidence="1" id="KW-0175">Coiled coil</keyword>
<organism evidence="4 6">
    <name type="scientific">Pseudomonas cannabina</name>
    <dbReference type="NCBI Taxonomy" id="86840"/>
    <lineage>
        <taxon>Bacteria</taxon>
        <taxon>Pseudomonadati</taxon>
        <taxon>Pseudomonadota</taxon>
        <taxon>Gammaproteobacteria</taxon>
        <taxon>Pseudomonadales</taxon>
        <taxon>Pseudomonadaceae</taxon>
        <taxon>Pseudomonas</taxon>
    </lineage>
</organism>
<evidence type="ECO:0000256" key="1">
    <source>
        <dbReference type="SAM" id="Coils"/>
    </source>
</evidence>
<evidence type="ECO:0000256" key="2">
    <source>
        <dbReference type="SAM" id="MobiDB-lite"/>
    </source>
</evidence>
<accession>A0A3M3S6H6</accession>
<evidence type="ECO:0000313" key="6">
    <source>
        <dbReference type="Proteomes" id="UP000270524"/>
    </source>
</evidence>
<evidence type="ECO:0000313" key="4">
    <source>
        <dbReference type="EMBL" id="RMO04307.1"/>
    </source>
</evidence>
<dbReference type="Proteomes" id="UP000269335">
    <property type="component" value="Unassembled WGS sequence"/>
</dbReference>
<name>A0A3M3S6H6_PSECA</name>
<dbReference type="AlphaFoldDB" id="A0A3M3S6H6"/>
<sequence>MEVLMSIPDDWLARINDSPLEITLDACKLLTSNQQTIKAGDLLEVTVFLQAVIEAGLVPYDGDIPLIEHGKIQKAVAVAFAANVQNMIEAILERDKAMATQRALESRFKQVIKGSFGYELTDGDIDRVQQLISELRTELTREQRLDEGHKARLLKRLEALQKELHKKVSDLNHFYGLMGDFGVAIGKLGTDAKPFTDRIREIVQIGWKSQARAEQLPSSAENPMIGNDDEPPKLD</sequence>
<dbReference type="Proteomes" id="UP000270524">
    <property type="component" value="Unassembled WGS sequence"/>
</dbReference>
<dbReference type="EMBL" id="RBPH01000064">
    <property type="protein sequence ID" value="RMN83715.1"/>
    <property type="molecule type" value="Genomic_DNA"/>
</dbReference>
<dbReference type="EMBL" id="RBPJ01000023">
    <property type="protein sequence ID" value="RMO04307.1"/>
    <property type="molecule type" value="Genomic_DNA"/>
</dbReference>
<protein>
    <submittedName>
        <fullName evidence="4">Uncharacterized protein</fullName>
    </submittedName>
</protein>
<comment type="caution">
    <text evidence="4">The sequence shown here is derived from an EMBL/GenBank/DDBJ whole genome shotgun (WGS) entry which is preliminary data.</text>
</comment>
<proteinExistence type="predicted"/>
<feature type="coiled-coil region" evidence="1">
    <location>
        <begin position="125"/>
        <end position="170"/>
    </location>
</feature>
<feature type="region of interest" description="Disordered" evidence="2">
    <location>
        <begin position="212"/>
        <end position="235"/>
    </location>
</feature>
<evidence type="ECO:0000313" key="3">
    <source>
        <dbReference type="EMBL" id="RMN83715.1"/>
    </source>
</evidence>
<reference evidence="5 6" key="1">
    <citation type="submission" date="2018-08" db="EMBL/GenBank/DDBJ databases">
        <title>Recombination of ecologically and evolutionarily significant loci maintains genetic cohesion in the Pseudomonas syringae species complex.</title>
        <authorList>
            <person name="Dillon M."/>
            <person name="Thakur S."/>
            <person name="Almeida R.N.D."/>
            <person name="Weir B.S."/>
            <person name="Guttman D.S."/>
        </authorList>
    </citation>
    <scope>NUCLEOTIDE SEQUENCE [LARGE SCALE GENOMIC DNA]</scope>
    <source>
        <strain evidence="3 5">ICMP 15201</strain>
        <strain evidence="4 6">ICMP 15203</strain>
    </source>
</reference>